<gene>
    <name evidence="2" type="ORF">SLS62_009134</name>
</gene>
<feature type="coiled-coil region" evidence="1">
    <location>
        <begin position="33"/>
        <end position="60"/>
    </location>
</feature>
<reference evidence="2 3" key="1">
    <citation type="submission" date="2024-02" db="EMBL/GenBank/DDBJ databases">
        <title>De novo assembly and annotation of 12 fungi associated with fruit tree decline syndrome in Ontario, Canada.</title>
        <authorList>
            <person name="Sulman M."/>
            <person name="Ellouze W."/>
            <person name="Ilyukhin E."/>
        </authorList>
    </citation>
    <scope>NUCLEOTIDE SEQUENCE [LARGE SCALE GENOMIC DNA]</scope>
    <source>
        <strain evidence="2 3">M11/M66-122</strain>
    </source>
</reference>
<protein>
    <submittedName>
        <fullName evidence="2">Uncharacterized protein</fullName>
    </submittedName>
</protein>
<dbReference type="AlphaFoldDB" id="A0AAN9UI15"/>
<dbReference type="EMBL" id="JAKJXP020000092">
    <property type="protein sequence ID" value="KAK7747192.1"/>
    <property type="molecule type" value="Genomic_DNA"/>
</dbReference>
<proteinExistence type="predicted"/>
<evidence type="ECO:0000313" key="3">
    <source>
        <dbReference type="Proteomes" id="UP001320420"/>
    </source>
</evidence>
<organism evidence="2 3">
    <name type="scientific">Diatrype stigma</name>
    <dbReference type="NCBI Taxonomy" id="117547"/>
    <lineage>
        <taxon>Eukaryota</taxon>
        <taxon>Fungi</taxon>
        <taxon>Dikarya</taxon>
        <taxon>Ascomycota</taxon>
        <taxon>Pezizomycotina</taxon>
        <taxon>Sordariomycetes</taxon>
        <taxon>Xylariomycetidae</taxon>
        <taxon>Xylariales</taxon>
        <taxon>Diatrypaceae</taxon>
        <taxon>Diatrype</taxon>
    </lineage>
</organism>
<dbReference type="Proteomes" id="UP001320420">
    <property type="component" value="Unassembled WGS sequence"/>
</dbReference>
<sequence>MEALRSQLKEVQGHLADRDRKYRQLNHEYRTAKDLWTTAKQDYESRIQALEAENQRLRKATALGDEVVTTLTRAQREEVESRFLKTETELISKTKQCETLQKLLESRTPTAITPDITEAQVITLFTTLRERIRHVSMKRFNDSIPMDLIPQKSRDELHQLSSNWESYMGSQMICYLLRALIWRYIYSALFLKPGRIWGQETRALLRAFSGLFASPKVSHAEYQGWRVATGRLLHKAGKFDNAVLDEVRLQIYEATKHFATGGGRNADQELKNSIHEIVTIGGQLSDAFTRSCCEPLMSDKPGSVLTRDFPFAEETMEIKAKMRTQVPAAVDMVISPCLLKNDSNYKVLVKAEVVC</sequence>
<evidence type="ECO:0000256" key="1">
    <source>
        <dbReference type="SAM" id="Coils"/>
    </source>
</evidence>
<evidence type="ECO:0000313" key="2">
    <source>
        <dbReference type="EMBL" id="KAK7747192.1"/>
    </source>
</evidence>
<keyword evidence="1" id="KW-0175">Coiled coil</keyword>
<keyword evidence="3" id="KW-1185">Reference proteome</keyword>
<accession>A0AAN9UI15</accession>
<comment type="caution">
    <text evidence="2">The sequence shown here is derived from an EMBL/GenBank/DDBJ whole genome shotgun (WGS) entry which is preliminary data.</text>
</comment>
<name>A0AAN9UI15_9PEZI</name>